<feature type="binding site" evidence="8">
    <location>
        <position position="459"/>
    </location>
    <ligand>
        <name>phosphoenolpyruvate</name>
        <dbReference type="ChEBI" id="CHEBI:58702"/>
    </ligand>
</feature>
<evidence type="ECO:0000256" key="7">
    <source>
        <dbReference type="ARBA" id="ARBA00044633"/>
    </source>
</evidence>
<dbReference type="PROSITE" id="PS00885">
    <property type="entry name" value="EPSP_SYNTHASE_2"/>
    <property type="match status" value="1"/>
</dbReference>
<sequence>MPRHDLLWRGIGVLVAQRGQHMARRQPPPAAARPRADISDPVRRWQDETVMNWPAPTPTAAIDATVTVPGSKSQTNRALVLAALAADRGSGVSTLSGALRSRDTDLMLDALRALGLRVEAVAHHVTVSGKIDPEPDIRLNCGLAGTVLRFVPPLAALGTVTVTFDGDEQARARPIAPLLDAMRSLGIAVDGDGLPFGVHGTGSVAGGTVAIDASASSQFVSGLLLAAAAFDDGLTVVHTGASLPSAPHIAMTVAMLRQAGIDVDDATANRWRVEPATAAARNWDIEPDLSNATPFLAAAVVTGGRVRIAGWPAVGVQPSAAIIEIIGATGARVSHTDAHLEVQGPDGYGGFDVDLRAVGELTPTVAALAALADPGSVSRLSGIAHLRGHETDRLAALTTEINRLGGQAVETDDGLVITATELHGGTWHSYADHRMATAGAILGLRVPGVEVEDIETTAKTLPAFPRMWAEMLADAGAGA</sequence>
<comment type="similarity">
    <text evidence="2 8">Belongs to the EPSP synthase family.</text>
</comment>
<name>A0A7I7X528_9MYCO</name>
<dbReference type="HAMAP" id="MF_00210">
    <property type="entry name" value="EPSP_synth"/>
    <property type="match status" value="1"/>
</dbReference>
<comment type="subcellular location">
    <subcellularLocation>
        <location evidence="8">Cytoplasm</location>
    </subcellularLocation>
</comment>
<feature type="binding site" evidence="8">
    <location>
        <position position="360"/>
    </location>
    <ligand>
        <name>3-phosphoshikimate</name>
        <dbReference type="ChEBI" id="CHEBI:145989"/>
    </ligand>
</feature>
<comment type="subunit">
    <text evidence="8">Monomer.</text>
</comment>
<feature type="binding site" evidence="8">
    <location>
        <position position="73"/>
    </location>
    <ligand>
        <name>3-phosphoshikimate</name>
        <dbReference type="ChEBI" id="CHEBI:145989"/>
    </ligand>
</feature>
<dbReference type="PIRSF" id="PIRSF000505">
    <property type="entry name" value="EPSPS"/>
    <property type="match status" value="1"/>
</dbReference>
<feature type="binding site" evidence="8">
    <location>
        <position position="77"/>
    </location>
    <ligand>
        <name>3-phosphoshikimate</name>
        <dbReference type="ChEBI" id="CHEBI:145989"/>
    </ligand>
</feature>
<dbReference type="Gene3D" id="3.65.10.10">
    <property type="entry name" value="Enolpyruvate transferase domain"/>
    <property type="match status" value="2"/>
</dbReference>
<feature type="binding site" evidence="8">
    <location>
        <position position="217"/>
    </location>
    <ligand>
        <name>3-phosphoshikimate</name>
        <dbReference type="ChEBI" id="CHEBI:145989"/>
    </ligand>
</feature>
<dbReference type="GO" id="GO:0009423">
    <property type="term" value="P:chorismate biosynthetic process"/>
    <property type="evidence" value="ECO:0007669"/>
    <property type="project" value="UniProtKB-UniRule"/>
</dbReference>
<dbReference type="Pfam" id="PF00275">
    <property type="entry name" value="EPSP_synthase"/>
    <property type="match status" value="1"/>
</dbReference>
<dbReference type="Proteomes" id="UP000467260">
    <property type="component" value="Chromosome"/>
</dbReference>
<comment type="catalytic activity">
    <reaction evidence="7">
        <text>3-phosphoshikimate + phosphoenolpyruvate = 5-O-(1-carboxyvinyl)-3-phosphoshikimate + phosphate</text>
        <dbReference type="Rhea" id="RHEA:21256"/>
        <dbReference type="ChEBI" id="CHEBI:43474"/>
        <dbReference type="ChEBI" id="CHEBI:57701"/>
        <dbReference type="ChEBI" id="CHEBI:58702"/>
        <dbReference type="ChEBI" id="CHEBI:145989"/>
        <dbReference type="EC" id="2.5.1.19"/>
    </reaction>
    <physiologicalReaction direction="left-to-right" evidence="7">
        <dbReference type="Rhea" id="RHEA:21257"/>
    </physiologicalReaction>
</comment>
<feature type="binding site" evidence="8">
    <location>
        <position position="218"/>
    </location>
    <ligand>
        <name>phosphoenolpyruvate</name>
        <dbReference type="ChEBI" id="CHEBI:58702"/>
    </ligand>
</feature>
<gene>
    <name evidence="8 10" type="primary">aroA</name>
    <name evidence="10" type="ORF">MHIB_23710</name>
</gene>
<feature type="binding site" evidence="8">
    <location>
        <position position="216"/>
    </location>
    <ligand>
        <name>3-phosphoshikimate</name>
        <dbReference type="ChEBI" id="CHEBI:145989"/>
    </ligand>
</feature>
<keyword evidence="5 8" id="KW-0808">Transferase</keyword>
<dbReference type="GO" id="GO:0003866">
    <property type="term" value="F:3-phosphoshikimate 1-carboxyvinyltransferase activity"/>
    <property type="evidence" value="ECO:0007669"/>
    <property type="project" value="UniProtKB-UniRule"/>
</dbReference>
<dbReference type="InterPro" id="IPR023193">
    <property type="entry name" value="EPSP_synthase_CS"/>
</dbReference>
<feature type="binding site" evidence="8">
    <location>
        <position position="389"/>
    </location>
    <ligand>
        <name>3-phosphoshikimate</name>
        <dbReference type="ChEBI" id="CHEBI:145989"/>
    </ligand>
</feature>
<keyword evidence="4 8" id="KW-0028">Amino-acid biosynthesis</keyword>
<evidence type="ECO:0000256" key="2">
    <source>
        <dbReference type="ARBA" id="ARBA00009948"/>
    </source>
</evidence>
<dbReference type="PANTHER" id="PTHR21090">
    <property type="entry name" value="AROM/DEHYDROQUINATE SYNTHASE"/>
    <property type="match status" value="1"/>
</dbReference>
<comment type="function">
    <text evidence="8">Catalyzes the transfer of the enolpyruvyl moiety of phosphoenolpyruvate (PEP) to the 5-hydroxyl of shikimate-3-phosphate (S3P) to produce enolpyruvyl shikimate-3-phosphate and inorganic phosphate.</text>
</comment>
<dbReference type="NCBIfam" id="TIGR01356">
    <property type="entry name" value="aroA"/>
    <property type="match status" value="1"/>
</dbReference>
<feature type="binding site" evidence="8">
    <location>
        <position position="173"/>
    </location>
    <ligand>
        <name>phosphoenolpyruvate</name>
        <dbReference type="ChEBI" id="CHEBI:58702"/>
    </ligand>
</feature>
<feature type="binding site" evidence="8">
    <location>
        <position position="245"/>
    </location>
    <ligand>
        <name>3-phosphoshikimate</name>
        <dbReference type="ChEBI" id="CHEBI:145989"/>
    </ligand>
</feature>
<feature type="binding site" evidence="8">
    <location>
        <position position="218"/>
    </location>
    <ligand>
        <name>3-phosphoshikimate</name>
        <dbReference type="ChEBI" id="CHEBI:145989"/>
    </ligand>
</feature>
<evidence type="ECO:0000313" key="11">
    <source>
        <dbReference type="Proteomes" id="UP000467260"/>
    </source>
</evidence>
<evidence type="ECO:0000256" key="1">
    <source>
        <dbReference type="ARBA" id="ARBA00004811"/>
    </source>
</evidence>
<dbReference type="InterPro" id="IPR013792">
    <property type="entry name" value="RNA3'P_cycl/enolpyr_Trfase_a/b"/>
</dbReference>
<evidence type="ECO:0000256" key="5">
    <source>
        <dbReference type="ARBA" id="ARBA00022679"/>
    </source>
</evidence>
<dbReference type="AlphaFoldDB" id="A0A7I7X528"/>
<feature type="binding site" evidence="8">
    <location>
        <position position="72"/>
    </location>
    <ligand>
        <name>phosphoenolpyruvate</name>
        <dbReference type="ChEBI" id="CHEBI:58702"/>
    </ligand>
</feature>
<evidence type="ECO:0000313" key="10">
    <source>
        <dbReference type="EMBL" id="BBZ23953.1"/>
    </source>
</evidence>
<evidence type="ECO:0000256" key="6">
    <source>
        <dbReference type="ARBA" id="ARBA00023141"/>
    </source>
</evidence>
<feature type="domain" description="Enolpyruvate transferase" evidence="9">
    <location>
        <begin position="58"/>
        <end position="466"/>
    </location>
</feature>
<dbReference type="FunFam" id="3.65.10.10:FF:000010">
    <property type="entry name" value="3-phosphoshikimate 1-carboxyvinyltransferase"/>
    <property type="match status" value="1"/>
</dbReference>
<dbReference type="PANTHER" id="PTHR21090:SF5">
    <property type="entry name" value="PENTAFUNCTIONAL AROM POLYPEPTIDE"/>
    <property type="match status" value="1"/>
</dbReference>
<keyword evidence="11" id="KW-1185">Reference proteome</keyword>
<comment type="caution">
    <text evidence="8">Lacks conserved residue(s) required for the propagation of feature annotation.</text>
</comment>
<evidence type="ECO:0000259" key="9">
    <source>
        <dbReference type="Pfam" id="PF00275"/>
    </source>
</evidence>
<dbReference type="GO" id="GO:0005737">
    <property type="term" value="C:cytoplasm"/>
    <property type="evidence" value="ECO:0007669"/>
    <property type="project" value="UniProtKB-SubCell"/>
</dbReference>
<dbReference type="PROSITE" id="PS00104">
    <property type="entry name" value="EPSP_SYNTHASE_1"/>
    <property type="match status" value="1"/>
</dbReference>
<dbReference type="InterPro" id="IPR036968">
    <property type="entry name" value="Enolpyruvate_Tfrase_sf"/>
</dbReference>
<dbReference type="CDD" id="cd01556">
    <property type="entry name" value="EPSP_synthase"/>
    <property type="match status" value="1"/>
</dbReference>
<dbReference type="GO" id="GO:0008652">
    <property type="term" value="P:amino acid biosynthetic process"/>
    <property type="evidence" value="ECO:0007669"/>
    <property type="project" value="UniProtKB-KW"/>
</dbReference>
<accession>A0A7I7X528</accession>
<feature type="binding site" evidence="8">
    <location>
        <position position="145"/>
    </location>
    <ligand>
        <name>phosphoenolpyruvate</name>
        <dbReference type="ChEBI" id="CHEBI:58702"/>
    </ligand>
</feature>
<protein>
    <recommendedName>
        <fullName evidence="8">3-phosphoshikimate 1-carboxyvinyltransferase</fullName>
        <ecNumber evidence="8">2.5.1.19</ecNumber>
    </recommendedName>
    <alternativeName>
        <fullName evidence="8">5-enolpyruvylshikimate-3-phosphate synthase</fullName>
        <shortName evidence="8">EPSP synthase</shortName>
        <shortName evidence="8">EPSPS</shortName>
    </alternativeName>
</protein>
<dbReference type="EMBL" id="AP022609">
    <property type="protein sequence ID" value="BBZ23953.1"/>
    <property type="molecule type" value="Genomic_DNA"/>
</dbReference>
<evidence type="ECO:0000256" key="4">
    <source>
        <dbReference type="ARBA" id="ARBA00022605"/>
    </source>
</evidence>
<proteinExistence type="inferred from homology"/>
<feature type="active site" description="Proton acceptor" evidence="8">
    <location>
        <position position="360"/>
    </location>
</feature>
<dbReference type="UniPathway" id="UPA00053">
    <property type="reaction ID" value="UER00089"/>
</dbReference>
<keyword evidence="6 8" id="KW-0057">Aromatic amino acid biosynthesis</keyword>
<evidence type="ECO:0000256" key="3">
    <source>
        <dbReference type="ARBA" id="ARBA00022490"/>
    </source>
</evidence>
<dbReference type="GO" id="GO:0009073">
    <property type="term" value="P:aromatic amino acid family biosynthetic process"/>
    <property type="evidence" value="ECO:0007669"/>
    <property type="project" value="UniProtKB-KW"/>
</dbReference>
<dbReference type="KEGG" id="mhib:MHIB_23710"/>
<keyword evidence="3 8" id="KW-0963">Cytoplasm</keyword>
<feature type="binding site" evidence="8">
    <location>
        <position position="393"/>
    </location>
    <ligand>
        <name>phosphoenolpyruvate</name>
        <dbReference type="ChEBI" id="CHEBI:58702"/>
    </ligand>
</feature>
<dbReference type="InterPro" id="IPR001986">
    <property type="entry name" value="Enolpyruvate_Tfrase_dom"/>
</dbReference>
<dbReference type="InterPro" id="IPR006264">
    <property type="entry name" value="EPSP_synthase"/>
</dbReference>
<organism evidence="10 11">
    <name type="scientific">Mycolicibacter hiberniae</name>
    <dbReference type="NCBI Taxonomy" id="29314"/>
    <lineage>
        <taxon>Bacteria</taxon>
        <taxon>Bacillati</taxon>
        <taxon>Actinomycetota</taxon>
        <taxon>Actinomycetes</taxon>
        <taxon>Mycobacteriales</taxon>
        <taxon>Mycobacteriaceae</taxon>
        <taxon>Mycolicibacter</taxon>
    </lineage>
</organism>
<comment type="pathway">
    <text evidence="1 8">Metabolic intermediate biosynthesis; chorismate biosynthesis; chorismate from D-erythrose 4-phosphate and phosphoenolpyruvate: step 6/7.</text>
</comment>
<dbReference type="SUPFAM" id="SSF55205">
    <property type="entry name" value="EPT/RTPC-like"/>
    <property type="match status" value="1"/>
</dbReference>
<feature type="binding site" evidence="8">
    <location>
        <position position="72"/>
    </location>
    <ligand>
        <name>3-phosphoshikimate</name>
        <dbReference type="ChEBI" id="CHEBI:145989"/>
    </ligand>
</feature>
<reference evidence="10 11" key="1">
    <citation type="journal article" date="2019" name="Emerg. Microbes Infect.">
        <title>Comprehensive subspecies identification of 175 nontuberculous mycobacteria species based on 7547 genomic profiles.</title>
        <authorList>
            <person name="Matsumoto Y."/>
            <person name="Kinjo T."/>
            <person name="Motooka D."/>
            <person name="Nabeya D."/>
            <person name="Jung N."/>
            <person name="Uechi K."/>
            <person name="Horii T."/>
            <person name="Iida T."/>
            <person name="Fujita J."/>
            <person name="Nakamura S."/>
        </authorList>
    </citation>
    <scope>NUCLEOTIDE SEQUENCE [LARGE SCALE GENOMIC DNA]</scope>
    <source>
        <strain evidence="10 11">JCM 13571</strain>
    </source>
</reference>
<feature type="binding site" evidence="8">
    <location>
        <position position="434"/>
    </location>
    <ligand>
        <name>phosphoenolpyruvate</name>
        <dbReference type="ChEBI" id="CHEBI:58702"/>
    </ligand>
</feature>
<dbReference type="EC" id="2.5.1.19" evidence="8"/>
<evidence type="ECO:0000256" key="8">
    <source>
        <dbReference type="HAMAP-Rule" id="MF_00210"/>
    </source>
</evidence>
<dbReference type="FunFam" id="3.65.10.10:FF:000011">
    <property type="entry name" value="3-phosphoshikimate 1-carboxyvinyltransferase"/>
    <property type="match status" value="1"/>
</dbReference>